<evidence type="ECO:0000313" key="2">
    <source>
        <dbReference type="Proteomes" id="UP000558475"/>
    </source>
</evidence>
<organism evidence="1 2">
    <name type="scientific">Brucella tritici</name>
    <dbReference type="NCBI Taxonomy" id="94626"/>
    <lineage>
        <taxon>Bacteria</taxon>
        <taxon>Pseudomonadati</taxon>
        <taxon>Pseudomonadota</taxon>
        <taxon>Alphaproteobacteria</taxon>
        <taxon>Hyphomicrobiales</taxon>
        <taxon>Brucellaceae</taxon>
        <taxon>Brucella/Ochrobactrum group</taxon>
        <taxon>Brucella</taxon>
    </lineage>
</organism>
<evidence type="ECO:0000313" key="1">
    <source>
        <dbReference type="EMBL" id="NKW09408.1"/>
    </source>
</evidence>
<proteinExistence type="predicted"/>
<reference evidence="1 2" key="1">
    <citation type="submission" date="2020-04" db="EMBL/GenBank/DDBJ databases">
        <title>Whole genome sequencing of clinical and environmental type strains of Ochrobactrum.</title>
        <authorList>
            <person name="Dharne M."/>
        </authorList>
    </citation>
    <scope>NUCLEOTIDE SEQUENCE [LARGE SCALE GENOMIC DNA]</scope>
    <source>
        <strain evidence="1 2">DSM 13340</strain>
    </source>
</reference>
<accession>A0A7X6FP86</accession>
<protein>
    <submittedName>
        <fullName evidence="1">Uncharacterized protein</fullName>
    </submittedName>
</protein>
<comment type="caution">
    <text evidence="1">The sequence shown here is derived from an EMBL/GenBank/DDBJ whole genome shotgun (WGS) entry which is preliminary data.</text>
</comment>
<dbReference type="AlphaFoldDB" id="A0A7X6FP86"/>
<gene>
    <name evidence="1" type="ORF">HGG76_05785</name>
</gene>
<sequence length="119" mass="12832">MGQSIDTNVQPRTFLVDVDTEQTEARAVATETRRFANVNAVPGVEAADPQPPVLDSNVLAVAYIHLNTAGIVSITLLKQIGCSQYAKFRTELKSLRTGAGAPGHVLTCWTPLLPVFKIE</sequence>
<dbReference type="EMBL" id="JAAXZB010000001">
    <property type="protein sequence ID" value="NKW09408.1"/>
    <property type="molecule type" value="Genomic_DNA"/>
</dbReference>
<dbReference type="Proteomes" id="UP000558475">
    <property type="component" value="Unassembled WGS sequence"/>
</dbReference>
<name>A0A7X6FP86_9HYPH</name>